<protein>
    <submittedName>
        <fullName evidence="1">Uncharacterized protein</fullName>
    </submittedName>
</protein>
<dbReference type="Proteomes" id="UP000593567">
    <property type="component" value="Unassembled WGS sequence"/>
</dbReference>
<accession>A0A7J7IZL6</accession>
<name>A0A7J7IZL6_BUGNE</name>
<gene>
    <name evidence="1" type="ORF">EB796_022711</name>
</gene>
<dbReference type="AlphaFoldDB" id="A0A7J7IZL6"/>
<sequence>MFETASINKQSDHSDYDGIIYLIRTEFSFLTGTNKNYRKLGESTRSNRNHYIRNPVTIRAGRADCRLYDHFKTCWYTRAIILSPGARESRIEELSNCSNNNEAHHYGMVVTGKLRRLQPYQMAVARRDIELALINAEYNIQDGSADEQA</sequence>
<dbReference type="EMBL" id="VXIV02003263">
    <property type="protein sequence ID" value="KAF6018976.1"/>
    <property type="molecule type" value="Genomic_DNA"/>
</dbReference>
<evidence type="ECO:0000313" key="2">
    <source>
        <dbReference type="Proteomes" id="UP000593567"/>
    </source>
</evidence>
<proteinExistence type="predicted"/>
<organism evidence="1 2">
    <name type="scientific">Bugula neritina</name>
    <name type="common">Brown bryozoan</name>
    <name type="synonym">Sertularia neritina</name>
    <dbReference type="NCBI Taxonomy" id="10212"/>
    <lineage>
        <taxon>Eukaryota</taxon>
        <taxon>Metazoa</taxon>
        <taxon>Spiralia</taxon>
        <taxon>Lophotrochozoa</taxon>
        <taxon>Bryozoa</taxon>
        <taxon>Gymnolaemata</taxon>
        <taxon>Cheilostomatida</taxon>
        <taxon>Flustrina</taxon>
        <taxon>Buguloidea</taxon>
        <taxon>Bugulidae</taxon>
        <taxon>Bugula</taxon>
    </lineage>
</organism>
<reference evidence="1" key="1">
    <citation type="submission" date="2020-06" db="EMBL/GenBank/DDBJ databases">
        <title>Draft genome of Bugula neritina, a colonial animal packing powerful symbionts and potential medicines.</title>
        <authorList>
            <person name="Rayko M."/>
        </authorList>
    </citation>
    <scope>NUCLEOTIDE SEQUENCE [LARGE SCALE GENOMIC DNA]</scope>
    <source>
        <strain evidence="1">Kwan_BN1</strain>
    </source>
</reference>
<evidence type="ECO:0000313" key="1">
    <source>
        <dbReference type="EMBL" id="KAF6018976.1"/>
    </source>
</evidence>
<keyword evidence="2" id="KW-1185">Reference proteome</keyword>
<comment type="caution">
    <text evidence="1">The sequence shown here is derived from an EMBL/GenBank/DDBJ whole genome shotgun (WGS) entry which is preliminary data.</text>
</comment>